<organism evidence="1 2">
    <name type="scientific">Arcobacter suis CECT 7833</name>
    <dbReference type="NCBI Taxonomy" id="663365"/>
    <lineage>
        <taxon>Bacteria</taxon>
        <taxon>Pseudomonadati</taxon>
        <taxon>Campylobacterota</taxon>
        <taxon>Epsilonproteobacteria</taxon>
        <taxon>Campylobacterales</taxon>
        <taxon>Arcobacteraceae</taxon>
        <taxon>Arcobacter</taxon>
    </lineage>
</organism>
<evidence type="ECO:0000313" key="2">
    <source>
        <dbReference type="Proteomes" id="UP000263040"/>
    </source>
</evidence>
<proteinExistence type="predicted"/>
<accession>A0AAD0WQQ9</accession>
<dbReference type="Proteomes" id="UP000263040">
    <property type="component" value="Chromosome"/>
</dbReference>
<gene>
    <name evidence="1" type="ORF">ASUIS_1242</name>
</gene>
<dbReference type="EMBL" id="CP032100">
    <property type="protein sequence ID" value="AXX89728.1"/>
    <property type="molecule type" value="Genomic_DNA"/>
</dbReference>
<evidence type="ECO:0000313" key="1">
    <source>
        <dbReference type="EMBL" id="AXX89728.1"/>
    </source>
</evidence>
<dbReference type="KEGG" id="asui:ASUIS_1242"/>
<name>A0AAD0WQQ9_9BACT</name>
<keyword evidence="2" id="KW-1185">Reference proteome</keyword>
<reference evidence="1 2" key="1">
    <citation type="submission" date="2018-08" db="EMBL/GenBank/DDBJ databases">
        <title>Complete genome of the Arcobacter suis type strain LMG 26152.</title>
        <authorList>
            <person name="Miller W.G."/>
            <person name="Yee E."/>
            <person name="Bono J.L."/>
        </authorList>
    </citation>
    <scope>NUCLEOTIDE SEQUENCE [LARGE SCALE GENOMIC DNA]</scope>
    <source>
        <strain evidence="1 2">CECT 7833</strain>
    </source>
</reference>
<dbReference type="AlphaFoldDB" id="A0AAD0WQQ9"/>
<sequence>MSYYGRFKRYVDENALDIENTKLRFIAPDSKIFKISAIKIFQDENYLNYRYEIIKM</sequence>
<protein>
    <submittedName>
        <fullName evidence="1">Uncharacterized protein</fullName>
    </submittedName>
</protein>